<proteinExistence type="predicted"/>
<accession>D5CT78</accession>
<dbReference type="Pfam" id="PF20081">
    <property type="entry name" value="DUF6475"/>
    <property type="match status" value="1"/>
</dbReference>
<dbReference type="Proteomes" id="UP000001625">
    <property type="component" value="Chromosome"/>
</dbReference>
<reference evidence="2 3" key="1">
    <citation type="submission" date="2010-03" db="EMBL/GenBank/DDBJ databases">
        <title>Complete sequence of Sideroxydans lithotrophicus ES-1.</title>
        <authorList>
            <consortium name="US DOE Joint Genome Institute"/>
            <person name="Lucas S."/>
            <person name="Copeland A."/>
            <person name="Lapidus A."/>
            <person name="Cheng J.-F."/>
            <person name="Bruce D."/>
            <person name="Goodwin L."/>
            <person name="Pitluck S."/>
            <person name="Munk A.C."/>
            <person name="Detter J.C."/>
            <person name="Han C."/>
            <person name="Tapia R."/>
            <person name="Larimer F."/>
            <person name="Land M."/>
            <person name="Hauser L."/>
            <person name="Kyrpides N."/>
            <person name="Ivanova N."/>
            <person name="Emerson D."/>
            <person name="Woyke T."/>
        </authorList>
    </citation>
    <scope>NUCLEOTIDE SEQUENCE [LARGE SCALE GENOMIC DNA]</scope>
    <source>
        <strain evidence="2 3">ES-1</strain>
    </source>
</reference>
<dbReference type="EMBL" id="CP001965">
    <property type="protein sequence ID" value="ADE12164.1"/>
    <property type="molecule type" value="Genomic_DNA"/>
</dbReference>
<organism evidence="2 3">
    <name type="scientific">Sideroxydans lithotrophicus (strain ES-1)</name>
    <dbReference type="NCBI Taxonomy" id="580332"/>
    <lineage>
        <taxon>Bacteria</taxon>
        <taxon>Pseudomonadati</taxon>
        <taxon>Pseudomonadota</taxon>
        <taxon>Betaproteobacteria</taxon>
        <taxon>Nitrosomonadales</taxon>
        <taxon>Gallionellaceae</taxon>
        <taxon>Sideroxydans</taxon>
    </lineage>
</organism>
<evidence type="ECO:0000313" key="2">
    <source>
        <dbReference type="EMBL" id="ADE12164.1"/>
    </source>
</evidence>
<dbReference type="OrthoDB" id="8561347at2"/>
<name>D5CT78_SIDLE</name>
<dbReference type="RefSeq" id="WP_013030062.1">
    <property type="nucleotide sequence ID" value="NC_013959.1"/>
</dbReference>
<dbReference type="eggNOG" id="ENOG502ZBUW">
    <property type="taxonomic scope" value="Bacteria"/>
</dbReference>
<dbReference type="KEGG" id="slt:Slit_1935"/>
<gene>
    <name evidence="2" type="ordered locus">Slit_1935</name>
</gene>
<dbReference type="STRING" id="580332.Slit_1935"/>
<dbReference type="AlphaFoldDB" id="D5CT78"/>
<feature type="domain" description="DUF6475" evidence="1">
    <location>
        <begin position="99"/>
        <end position="188"/>
    </location>
</feature>
<sequence>MQQREFDDFVDIIQVVSEQYGKRLSDGVIALYWQGLQDFELIAVRDALGRHLRNTDTGQFMPKIADIIRMLQGSSQDAAFTAWSKVDKAVRHVGPYETVVFDDPLIHRVLHDMGGWIGLSQKTDEEWPFVARDFENRYRGFKSRNERVEYPSRLIGISEAHNAKEGHKVAQPMLIGDASKANAVMLEGIQGSQMLGLTRLSDRLNGVSRIENREAA</sequence>
<evidence type="ECO:0000313" key="3">
    <source>
        <dbReference type="Proteomes" id="UP000001625"/>
    </source>
</evidence>
<dbReference type="InterPro" id="IPR045521">
    <property type="entry name" value="DUF6475"/>
</dbReference>
<protein>
    <submittedName>
        <fullName evidence="2">Bacteriophage protein</fullName>
    </submittedName>
</protein>
<keyword evidence="3" id="KW-1185">Reference proteome</keyword>
<dbReference type="HOGENOM" id="CLU_104054_0_0_4"/>
<evidence type="ECO:0000259" key="1">
    <source>
        <dbReference type="Pfam" id="PF20081"/>
    </source>
</evidence>